<gene>
    <name evidence="1" type="ORF">FRE64_15195</name>
</gene>
<evidence type="ECO:0000313" key="1">
    <source>
        <dbReference type="EMBL" id="QDZ41171.1"/>
    </source>
</evidence>
<dbReference type="InterPro" id="IPR050849">
    <property type="entry name" value="HAD-like_hydrolase_phosphatase"/>
</dbReference>
<dbReference type="RefSeq" id="WP_146297007.1">
    <property type="nucleotide sequence ID" value="NZ_CP042326.1"/>
</dbReference>
<dbReference type="OrthoDB" id="9804940at2"/>
<dbReference type="PANTHER" id="PTHR28181">
    <property type="entry name" value="UPF0655 PROTEIN YCR015C"/>
    <property type="match status" value="1"/>
</dbReference>
<dbReference type="NCBIfam" id="TIGR01488">
    <property type="entry name" value="HAD-SF-IB"/>
    <property type="match status" value="1"/>
</dbReference>
<sequence length="225" mass="25496">MSENKIPEFAIFCDFDGTITGEDTFVGMLKAVAPHLCDQYLPDIYTQKLTLREGVKRIIESIPSRSYSAMIEYVDEVPLRPGLSELVKFAIEHQIPFHVVSGGLKDMVKRVLSTQMIGNSPLIEKVASISAVDIDTRQEYLTPISDYEKGTELVAKVEVMKQYSGKQNISIGDSVTDLNIALNADITFARDRLAKYLDKAGKFYYPWEDFFSVRDQLCELCFEKR</sequence>
<keyword evidence="2" id="KW-1185">Reference proteome</keyword>
<protein>
    <submittedName>
        <fullName evidence="1">HAD-IB family phosphatase</fullName>
    </submittedName>
</protein>
<evidence type="ECO:0000313" key="2">
    <source>
        <dbReference type="Proteomes" id="UP000318453"/>
    </source>
</evidence>
<dbReference type="KEGG" id="enn:FRE64_15195"/>
<organism evidence="1 2">
    <name type="scientific">Euhalothece natronophila Z-M001</name>
    <dbReference type="NCBI Taxonomy" id="522448"/>
    <lineage>
        <taxon>Bacteria</taxon>
        <taxon>Bacillati</taxon>
        <taxon>Cyanobacteriota</taxon>
        <taxon>Cyanophyceae</taxon>
        <taxon>Oscillatoriophycideae</taxon>
        <taxon>Chroococcales</taxon>
        <taxon>Halothecacae</taxon>
        <taxon>Halothece cluster</taxon>
        <taxon>Euhalothece</taxon>
    </lineage>
</organism>
<dbReference type="InterPro" id="IPR036412">
    <property type="entry name" value="HAD-like_sf"/>
</dbReference>
<dbReference type="Gene3D" id="3.90.1470.20">
    <property type="match status" value="1"/>
</dbReference>
<accession>A0A5B8NRN4</accession>
<name>A0A5B8NRN4_9CHRO</name>
<dbReference type="Pfam" id="PF12710">
    <property type="entry name" value="HAD"/>
    <property type="match status" value="1"/>
</dbReference>
<dbReference type="PANTHER" id="PTHR28181:SF2">
    <property type="entry name" value="PHOSPHORIC MONOESTER HYDROLASE"/>
    <property type="match status" value="1"/>
</dbReference>
<reference evidence="1" key="1">
    <citation type="submission" date="2019-08" db="EMBL/GenBank/DDBJ databases">
        <title>Carotenoids and Carotenoid Binding Proteins in the Halophilic Cyanobacterium Euhalothece sp. ZM00.</title>
        <authorList>
            <person name="Cho S.M."/>
            <person name="Song J.Y."/>
            <person name="Park Y.-I."/>
        </authorList>
    </citation>
    <scope>NUCLEOTIDE SEQUENCE [LARGE SCALE GENOMIC DNA]</scope>
    <source>
        <strain evidence="1">Z-M001</strain>
    </source>
</reference>
<dbReference type="Gene3D" id="3.40.50.1000">
    <property type="entry name" value="HAD superfamily/HAD-like"/>
    <property type="match status" value="1"/>
</dbReference>
<dbReference type="EMBL" id="CP042326">
    <property type="protein sequence ID" value="QDZ41171.1"/>
    <property type="molecule type" value="Genomic_DNA"/>
</dbReference>
<dbReference type="AlphaFoldDB" id="A0A5B8NRN4"/>
<dbReference type="SUPFAM" id="SSF56784">
    <property type="entry name" value="HAD-like"/>
    <property type="match status" value="1"/>
</dbReference>
<dbReference type="Proteomes" id="UP000318453">
    <property type="component" value="Chromosome"/>
</dbReference>
<proteinExistence type="predicted"/>
<dbReference type="InterPro" id="IPR023214">
    <property type="entry name" value="HAD_sf"/>
</dbReference>